<evidence type="ECO:0000256" key="1">
    <source>
        <dbReference type="ARBA" id="ARBA00017129"/>
    </source>
</evidence>
<dbReference type="PANTHER" id="PTHR37297:SF1">
    <property type="entry name" value="PROTEIN NRDI"/>
    <property type="match status" value="1"/>
</dbReference>
<accession>A0ABS5B1F1</accession>
<evidence type="ECO:0000313" key="2">
    <source>
        <dbReference type="EMBL" id="MBP2622649.1"/>
    </source>
</evidence>
<reference evidence="2 3" key="1">
    <citation type="submission" date="2018-02" db="EMBL/GenBank/DDBJ databases">
        <title>Draft genome sequence of Streptococcus oricebi CCUG 70868T type strain.</title>
        <authorList>
            <person name="Mendez V."/>
            <person name="Salva-Serra F."/>
            <person name="Jaen-Luchoro D."/>
            <person name="Gonzales-Siles L."/>
            <person name="Karlsson R."/>
            <person name="Engstrom-Jakobsson H."/>
            <person name="Busquets A."/>
            <person name="Gomila M."/>
            <person name="Pineiro-Iglesias B."/>
            <person name="Bennasar-Figueras A."/>
            <person name="Seeger M."/>
            <person name="Moore E."/>
        </authorList>
    </citation>
    <scope>NUCLEOTIDE SEQUENCE [LARGE SCALE GENOMIC DNA]</scope>
    <source>
        <strain evidence="2 3">CCUG 70868</strain>
    </source>
</reference>
<proteinExistence type="predicted"/>
<organism evidence="2 3">
    <name type="scientific">Streptococcus oricebi</name>
    <dbReference type="NCBI Taxonomy" id="1547447"/>
    <lineage>
        <taxon>Bacteria</taxon>
        <taxon>Bacillati</taxon>
        <taxon>Bacillota</taxon>
        <taxon>Bacilli</taxon>
        <taxon>Lactobacillales</taxon>
        <taxon>Streptococcaceae</taxon>
        <taxon>Streptococcus</taxon>
    </lineage>
</organism>
<dbReference type="SUPFAM" id="SSF52218">
    <property type="entry name" value="Flavoproteins"/>
    <property type="match status" value="1"/>
</dbReference>
<protein>
    <recommendedName>
        <fullName evidence="1">Putative NrdI-like protein</fullName>
    </recommendedName>
</protein>
<dbReference type="InterPro" id="IPR004465">
    <property type="entry name" value="RNR_NrdI"/>
</dbReference>
<dbReference type="InterPro" id="IPR029039">
    <property type="entry name" value="Flavoprotein-like_sf"/>
</dbReference>
<keyword evidence="3" id="KW-1185">Reference proteome</keyword>
<name>A0ABS5B1F1_9STRE</name>
<sequence length="115" mass="12791">MIVVYDSRTGLGQAFAQSLGYPSQSVKEKLTQPCILVTRNAGYGKIPWSTKRFIKKHAHLIKGFVVNGDRKRFAKTFCGASPLIVEKYGLHHIRDIEGSGQLADQEAVKAFLENL</sequence>
<evidence type="ECO:0000313" key="3">
    <source>
        <dbReference type="Proteomes" id="UP001519296"/>
    </source>
</evidence>
<dbReference type="RefSeq" id="WP_209626709.1">
    <property type="nucleotide sequence ID" value="NZ_PRDG01000001.1"/>
</dbReference>
<dbReference type="Gene3D" id="3.40.50.360">
    <property type="match status" value="1"/>
</dbReference>
<dbReference type="Pfam" id="PF07972">
    <property type="entry name" value="Flavodoxin_NdrI"/>
    <property type="match status" value="1"/>
</dbReference>
<comment type="caution">
    <text evidence="2">The sequence shown here is derived from an EMBL/GenBank/DDBJ whole genome shotgun (WGS) entry which is preliminary data.</text>
</comment>
<dbReference type="PANTHER" id="PTHR37297">
    <property type="entry name" value="PROTEIN NRDI"/>
    <property type="match status" value="1"/>
</dbReference>
<gene>
    <name evidence="2" type="ORF">C4K46_01700</name>
</gene>
<dbReference type="Proteomes" id="UP001519296">
    <property type="component" value="Unassembled WGS sequence"/>
</dbReference>
<dbReference type="EMBL" id="PRDG01000001">
    <property type="protein sequence ID" value="MBP2622649.1"/>
    <property type="molecule type" value="Genomic_DNA"/>
</dbReference>